<reference evidence="1" key="1">
    <citation type="journal article" date="2023" name="Mol. Biol. Evol.">
        <title>Third-Generation Sequencing Reveals the Adaptive Role of the Epigenome in Three Deep-Sea Polychaetes.</title>
        <authorList>
            <person name="Perez M."/>
            <person name="Aroh O."/>
            <person name="Sun Y."/>
            <person name="Lan Y."/>
            <person name="Juniper S.K."/>
            <person name="Young C.R."/>
            <person name="Angers B."/>
            <person name="Qian P.Y."/>
        </authorList>
    </citation>
    <scope>NUCLEOTIDE SEQUENCE</scope>
    <source>
        <strain evidence="1">R07B-5</strain>
    </source>
</reference>
<proteinExistence type="predicted"/>
<evidence type="ECO:0000313" key="1">
    <source>
        <dbReference type="EMBL" id="KAK2165680.1"/>
    </source>
</evidence>
<protein>
    <submittedName>
        <fullName evidence="1">Uncharacterized protein</fullName>
    </submittedName>
</protein>
<dbReference type="AlphaFoldDB" id="A0AAD9K751"/>
<sequence>MCMMWCVFNSVNSLSWLELSKTVATTKPFRYEQLLSRHRCTSSYASTDSSVRVSTRNPTGTCLCVSLNCLSYRACLSCSMRSPLRPSRSLS</sequence>
<accession>A0AAD9K751</accession>
<comment type="caution">
    <text evidence="1">The sequence shown here is derived from an EMBL/GenBank/DDBJ whole genome shotgun (WGS) entry which is preliminary data.</text>
</comment>
<name>A0AAD9K751_RIDPI</name>
<keyword evidence="2" id="KW-1185">Reference proteome</keyword>
<gene>
    <name evidence="1" type="ORF">NP493_1355g00012</name>
</gene>
<organism evidence="1 2">
    <name type="scientific">Ridgeia piscesae</name>
    <name type="common">Tubeworm</name>
    <dbReference type="NCBI Taxonomy" id="27915"/>
    <lineage>
        <taxon>Eukaryota</taxon>
        <taxon>Metazoa</taxon>
        <taxon>Spiralia</taxon>
        <taxon>Lophotrochozoa</taxon>
        <taxon>Annelida</taxon>
        <taxon>Polychaeta</taxon>
        <taxon>Sedentaria</taxon>
        <taxon>Canalipalpata</taxon>
        <taxon>Sabellida</taxon>
        <taxon>Siboglinidae</taxon>
        <taxon>Ridgeia</taxon>
    </lineage>
</organism>
<dbReference type="EMBL" id="JAODUO010001354">
    <property type="protein sequence ID" value="KAK2165680.1"/>
    <property type="molecule type" value="Genomic_DNA"/>
</dbReference>
<evidence type="ECO:0000313" key="2">
    <source>
        <dbReference type="Proteomes" id="UP001209878"/>
    </source>
</evidence>
<dbReference type="Proteomes" id="UP001209878">
    <property type="component" value="Unassembled WGS sequence"/>
</dbReference>